<feature type="transmembrane region" description="Helical" evidence="1">
    <location>
        <begin position="88"/>
        <end position="106"/>
    </location>
</feature>
<evidence type="ECO:0000256" key="1">
    <source>
        <dbReference type="SAM" id="Phobius"/>
    </source>
</evidence>
<protein>
    <submittedName>
        <fullName evidence="2">(northern house mosquito) hypothetical protein</fullName>
    </submittedName>
</protein>
<sequence>MTPTRRAQVVGLSVIFTHLPVRFPQVILETVNTLCVISFHNQDWFQFSLNLLFSLDMYTKTHVVLISLRNSLFICEFWSLFTQTTKKSFHFLIFYFFLATLLLVYLPKWYFFNFSQFSINKIFQTLHRE</sequence>
<name>A0A8D8P2X4_CULPI</name>
<keyword evidence="1" id="KW-1133">Transmembrane helix</keyword>
<evidence type="ECO:0000313" key="2">
    <source>
        <dbReference type="EMBL" id="CAG6586163.1"/>
    </source>
</evidence>
<organism evidence="2">
    <name type="scientific">Culex pipiens</name>
    <name type="common">House mosquito</name>
    <dbReference type="NCBI Taxonomy" id="7175"/>
    <lineage>
        <taxon>Eukaryota</taxon>
        <taxon>Metazoa</taxon>
        <taxon>Ecdysozoa</taxon>
        <taxon>Arthropoda</taxon>
        <taxon>Hexapoda</taxon>
        <taxon>Insecta</taxon>
        <taxon>Pterygota</taxon>
        <taxon>Neoptera</taxon>
        <taxon>Endopterygota</taxon>
        <taxon>Diptera</taxon>
        <taxon>Nematocera</taxon>
        <taxon>Culicoidea</taxon>
        <taxon>Culicidae</taxon>
        <taxon>Culicinae</taxon>
        <taxon>Culicini</taxon>
        <taxon>Culex</taxon>
        <taxon>Culex</taxon>
    </lineage>
</organism>
<proteinExistence type="predicted"/>
<dbReference type="EMBL" id="HBUE01210426">
    <property type="protein sequence ID" value="CAG6534262.1"/>
    <property type="molecule type" value="Transcribed_RNA"/>
</dbReference>
<keyword evidence="1" id="KW-0472">Membrane</keyword>
<dbReference type="AlphaFoldDB" id="A0A8D8P2X4"/>
<reference evidence="2" key="1">
    <citation type="submission" date="2021-05" db="EMBL/GenBank/DDBJ databases">
        <authorList>
            <person name="Alioto T."/>
            <person name="Alioto T."/>
            <person name="Gomez Garrido J."/>
        </authorList>
    </citation>
    <scope>NUCLEOTIDE SEQUENCE</scope>
</reference>
<dbReference type="EMBL" id="HBUE01316831">
    <property type="protein sequence ID" value="CAG6586163.1"/>
    <property type="molecule type" value="Transcribed_RNA"/>
</dbReference>
<accession>A0A8D8P2X4</accession>
<keyword evidence="1" id="KW-0812">Transmembrane</keyword>